<dbReference type="Pfam" id="PF07610">
    <property type="entry name" value="DUF1573"/>
    <property type="match status" value="1"/>
</dbReference>
<organism evidence="1 2">
    <name type="scientific">Akkermansia muciniphila</name>
    <dbReference type="NCBI Taxonomy" id="239935"/>
    <lineage>
        <taxon>Bacteria</taxon>
        <taxon>Pseudomonadati</taxon>
        <taxon>Verrucomicrobiota</taxon>
        <taxon>Verrucomicrobiia</taxon>
        <taxon>Verrucomicrobiales</taxon>
        <taxon>Akkermansiaceae</taxon>
        <taxon>Akkermansia</taxon>
    </lineage>
</organism>
<dbReference type="RefSeq" id="WP_102713873.1">
    <property type="nucleotide sequence ID" value="NZ_PJKA01000010.1"/>
</dbReference>
<accession>A0A2N8HEE5</accession>
<proteinExistence type="predicted"/>
<dbReference type="InterPro" id="IPR011467">
    <property type="entry name" value="DUF1573"/>
</dbReference>
<dbReference type="PANTHER" id="PTHR37833:SF1">
    <property type="entry name" value="SIGNAL PEPTIDE PROTEIN"/>
    <property type="match status" value="1"/>
</dbReference>
<sequence>MTIRTAILSGLLLCGGIASGKDELSFKETVVPVKVAPDQDSITASFPFTNTSAAPVTISKIHVSCDCTTAGAKDNKLTYAPGESGVISAVMKTGNFSGTVDKDMTVHANGSAYKLVIRAQIPDIIRMEPRKLEWTRGEAPSSKTIKITISRELPVNLTTVDLTGDAFNYEPVTVKKGREYKIIVTPKSTDKPAFNTIWVRTDSTVPRYKRQMGFLTIKED</sequence>
<name>A0A2N8HEE5_9BACT</name>
<comment type="caution">
    <text evidence="1">The sequence shown here is derived from an EMBL/GenBank/DDBJ whole genome shotgun (WGS) entry which is preliminary data.</text>
</comment>
<dbReference type="EMBL" id="PJKA01000010">
    <property type="protein sequence ID" value="PNC18341.1"/>
    <property type="molecule type" value="Genomic_DNA"/>
</dbReference>
<reference evidence="1 2" key="1">
    <citation type="journal article" date="2017" name="BMC Genomics">
        <title>Genome sequencing of 39 Akkermansia muciniphila isolates reveals its population structure, genomic and functional diverisity, and global distribution in mammalian gut microbiotas.</title>
        <authorList>
            <person name="Guo X."/>
            <person name="Li S."/>
            <person name="Zhang J."/>
            <person name="Wu F."/>
            <person name="Li X."/>
            <person name="Wu D."/>
            <person name="Zhang M."/>
            <person name="Ou Z."/>
            <person name="Jie Z."/>
            <person name="Yan Q."/>
            <person name="Li P."/>
            <person name="Yi J."/>
            <person name="Peng Y."/>
        </authorList>
    </citation>
    <scope>NUCLEOTIDE SEQUENCE [LARGE SCALE GENOMIC DNA]</scope>
    <source>
        <strain evidence="1 2">GP24</strain>
    </source>
</reference>
<dbReference type="OrthoDB" id="195247at2"/>
<dbReference type="PANTHER" id="PTHR37833">
    <property type="entry name" value="LIPOPROTEIN-RELATED"/>
    <property type="match status" value="1"/>
</dbReference>
<protein>
    <recommendedName>
        <fullName evidence="3">DUF1573 domain-containing protein</fullName>
    </recommendedName>
</protein>
<evidence type="ECO:0008006" key="3">
    <source>
        <dbReference type="Google" id="ProtNLM"/>
    </source>
</evidence>
<dbReference type="InterPro" id="IPR013783">
    <property type="entry name" value="Ig-like_fold"/>
</dbReference>
<dbReference type="Proteomes" id="UP000236000">
    <property type="component" value="Unassembled WGS sequence"/>
</dbReference>
<evidence type="ECO:0000313" key="2">
    <source>
        <dbReference type="Proteomes" id="UP000236000"/>
    </source>
</evidence>
<dbReference type="AlphaFoldDB" id="A0A2N8HEE5"/>
<evidence type="ECO:0000313" key="1">
    <source>
        <dbReference type="EMBL" id="PNC18341.1"/>
    </source>
</evidence>
<dbReference type="Gene3D" id="2.60.40.10">
    <property type="entry name" value="Immunoglobulins"/>
    <property type="match status" value="1"/>
</dbReference>
<gene>
    <name evidence="1" type="ORF">CXU22_06875</name>
</gene>